<comment type="caution">
    <text evidence="3">The sequence shown here is derived from an EMBL/GenBank/DDBJ whole genome shotgun (WGS) entry which is preliminary data.</text>
</comment>
<dbReference type="AlphaFoldDB" id="A8NBH3"/>
<feature type="region of interest" description="Disordered" evidence="1">
    <location>
        <begin position="739"/>
        <end position="758"/>
    </location>
</feature>
<feature type="transmembrane region" description="Helical" evidence="2">
    <location>
        <begin position="392"/>
        <end position="413"/>
    </location>
</feature>
<feature type="region of interest" description="Disordered" evidence="1">
    <location>
        <begin position="129"/>
        <end position="180"/>
    </location>
</feature>
<dbReference type="eggNOG" id="ENOG502SIXC">
    <property type="taxonomic scope" value="Eukaryota"/>
</dbReference>
<feature type="compositionally biased region" description="Acidic residues" evidence="1">
    <location>
        <begin position="131"/>
        <end position="179"/>
    </location>
</feature>
<keyword evidence="4" id="KW-1185">Reference proteome</keyword>
<dbReference type="VEuPathDB" id="FungiDB:CC1G_02433"/>
<dbReference type="KEGG" id="cci:CC1G_02433"/>
<reference evidence="3 4" key="1">
    <citation type="journal article" date="2010" name="Proc. Natl. Acad. Sci. U.S.A.">
        <title>Insights into evolution of multicellular fungi from the assembled chromosomes of the mushroom Coprinopsis cinerea (Coprinus cinereus).</title>
        <authorList>
            <person name="Stajich J.E."/>
            <person name="Wilke S.K."/>
            <person name="Ahren D."/>
            <person name="Au C.H."/>
            <person name="Birren B.W."/>
            <person name="Borodovsky M."/>
            <person name="Burns C."/>
            <person name="Canback B."/>
            <person name="Casselton L.A."/>
            <person name="Cheng C.K."/>
            <person name="Deng J."/>
            <person name="Dietrich F.S."/>
            <person name="Fargo D.C."/>
            <person name="Farman M.L."/>
            <person name="Gathman A.C."/>
            <person name="Goldberg J."/>
            <person name="Guigo R."/>
            <person name="Hoegger P.J."/>
            <person name="Hooker J.B."/>
            <person name="Huggins A."/>
            <person name="James T.Y."/>
            <person name="Kamada T."/>
            <person name="Kilaru S."/>
            <person name="Kodira C."/>
            <person name="Kues U."/>
            <person name="Kupfer D."/>
            <person name="Kwan H.S."/>
            <person name="Lomsadze A."/>
            <person name="Li W."/>
            <person name="Lilly W.W."/>
            <person name="Ma L.J."/>
            <person name="Mackey A.J."/>
            <person name="Manning G."/>
            <person name="Martin F."/>
            <person name="Muraguchi H."/>
            <person name="Natvig D.O."/>
            <person name="Palmerini H."/>
            <person name="Ramesh M.A."/>
            <person name="Rehmeyer C.J."/>
            <person name="Roe B.A."/>
            <person name="Shenoy N."/>
            <person name="Stanke M."/>
            <person name="Ter-Hovhannisyan V."/>
            <person name="Tunlid A."/>
            <person name="Velagapudi R."/>
            <person name="Vision T.J."/>
            <person name="Zeng Q."/>
            <person name="Zolan M.E."/>
            <person name="Pukkila P.J."/>
        </authorList>
    </citation>
    <scope>NUCLEOTIDE SEQUENCE [LARGE SCALE GENOMIC DNA]</scope>
    <source>
        <strain evidence="4">Okayama-7 / 130 / ATCC MYA-4618 / FGSC 9003</strain>
    </source>
</reference>
<evidence type="ECO:0000313" key="4">
    <source>
        <dbReference type="Proteomes" id="UP000001861"/>
    </source>
</evidence>
<evidence type="ECO:0000313" key="3">
    <source>
        <dbReference type="EMBL" id="EAU89544.1"/>
    </source>
</evidence>
<protein>
    <submittedName>
        <fullName evidence="3">Uncharacterized protein</fullName>
    </submittedName>
</protein>
<dbReference type="OMA" id="NQIRRIY"/>
<dbReference type="OrthoDB" id="2684482at2759"/>
<feature type="transmembrane region" description="Helical" evidence="2">
    <location>
        <begin position="434"/>
        <end position="457"/>
    </location>
</feature>
<dbReference type="PANTHER" id="PTHR34391:SF2">
    <property type="entry name" value="TRP C-TERMINAL DOMAIN-CONTAINING PROTEIN"/>
    <property type="match status" value="1"/>
</dbReference>
<sequence length="833" mass="91714">MQLPLRVRGWFKTFLSVSQAKLVYDRITLTRYTSFYFLFTVVSCIVLSSLQGVILSDNTQAVNILTRVVDDAGLPPHLTRIVDGWLQQCDGIPQLDGTRCEPVLDLEEGSLALQRRKREIYSRLYGRQAVEVEDEESSESSEEDEVESVDDGESNVDGEESDDEEEGKEEEEDDDDDEVVLTVSTPQLPATTPISGSTFTSGSQTLVVVTRTVSDSSILSTATLPATFPGEAATLSPLPTGASQLPASPTVNFPAQTTLLPNPTLDSNTVATGVPLPDATQLPLESVSPNPTCIYALSHLEDGLHDSQREDVVILFSHLWMMTIGIVAILNESLPHLGAAFFAHILEGAWAASRIENTRTLTRLYRRVIVPGPCEGRDYLGTWWEQRLRHTIPIVVLNVFTILALGFFTWKLYKVYSVQTFSRVGASPAVHRMYRLLLFFSVGLQLASFFGVASAGMWISKMSHGNFRMFAQHWRTYLAVFVIYMAFVLPWVILGWQCMRKECRRRVAAFFFISFVLVVISCVMFSSALYRAIFMGWQFFATVTVTSFTLLVLTIALGILCRINFGKGLAGYLDVSEALEGADFTPVTFSRYDEKYAPATFNNRETDDWGTAFDASAKEIDFKNYNPAMLPNVAIPEKAYDYQVQVEMGSPQKDPFLSAQEVRIVKGASVYSDMNRPPIQLSVSPPIVSGIASASRRDSGMSVTTASPARRSSYAKQGGAFADAARDTHFSDRSSFACVGPTSPMQPPIGGVRAPPEESRPVSVVSQLEHPRLRVTNPDAYRESMMTRTSVAPSVLPPVPIPTGTGVARGGSIRGMVAAFPVVSRRSSSEDRV</sequence>
<gene>
    <name evidence="3" type="ORF">CC1G_02433</name>
</gene>
<evidence type="ECO:0000256" key="1">
    <source>
        <dbReference type="SAM" id="MobiDB-lite"/>
    </source>
</evidence>
<accession>A8NBH3</accession>
<keyword evidence="2" id="KW-1133">Transmembrane helix</keyword>
<feature type="transmembrane region" description="Helical" evidence="2">
    <location>
        <begin position="539"/>
        <end position="560"/>
    </location>
</feature>
<feature type="transmembrane region" description="Helical" evidence="2">
    <location>
        <begin position="477"/>
        <end position="496"/>
    </location>
</feature>
<name>A8NBH3_COPC7</name>
<dbReference type="EMBL" id="AACS02000009">
    <property type="protein sequence ID" value="EAU89544.1"/>
    <property type="molecule type" value="Genomic_DNA"/>
</dbReference>
<keyword evidence="2" id="KW-0472">Membrane</keyword>
<dbReference type="Proteomes" id="UP000001861">
    <property type="component" value="Unassembled WGS sequence"/>
</dbReference>
<proteinExistence type="predicted"/>
<dbReference type="GO" id="GO:0005794">
    <property type="term" value="C:Golgi apparatus"/>
    <property type="evidence" value="ECO:0007669"/>
    <property type="project" value="TreeGrafter"/>
</dbReference>
<evidence type="ECO:0000256" key="2">
    <source>
        <dbReference type="SAM" id="Phobius"/>
    </source>
</evidence>
<feature type="transmembrane region" description="Helical" evidence="2">
    <location>
        <begin position="508"/>
        <end position="533"/>
    </location>
</feature>
<dbReference type="InterPro" id="IPR040410">
    <property type="entry name" value="UPF0658_Golgi"/>
</dbReference>
<dbReference type="GeneID" id="6008655"/>
<organism evidence="3 4">
    <name type="scientific">Coprinopsis cinerea (strain Okayama-7 / 130 / ATCC MYA-4618 / FGSC 9003)</name>
    <name type="common">Inky cap fungus</name>
    <name type="synonym">Hormographiella aspergillata</name>
    <dbReference type="NCBI Taxonomy" id="240176"/>
    <lineage>
        <taxon>Eukaryota</taxon>
        <taxon>Fungi</taxon>
        <taxon>Dikarya</taxon>
        <taxon>Basidiomycota</taxon>
        <taxon>Agaricomycotina</taxon>
        <taxon>Agaricomycetes</taxon>
        <taxon>Agaricomycetidae</taxon>
        <taxon>Agaricales</taxon>
        <taxon>Agaricineae</taxon>
        <taxon>Psathyrellaceae</taxon>
        <taxon>Coprinopsis</taxon>
    </lineage>
</organism>
<keyword evidence="2" id="KW-0812">Transmembrane</keyword>
<dbReference type="RefSeq" id="XP_001832171.1">
    <property type="nucleotide sequence ID" value="XM_001832119.1"/>
</dbReference>
<dbReference type="PANTHER" id="PTHR34391">
    <property type="entry name" value="UPF0658 GOLGI APPARATUS MEMBRANE PROTEIN C1952.10C-RELATED"/>
    <property type="match status" value="1"/>
</dbReference>
<feature type="transmembrane region" description="Helical" evidence="2">
    <location>
        <begin position="35"/>
        <end position="55"/>
    </location>
</feature>
<dbReference type="InParanoid" id="A8NBH3"/>